<gene>
    <name evidence="10 12" type="primary">murJ</name>
    <name evidence="12" type="ORF">Q8A70_03735</name>
</gene>
<feature type="transmembrane region" description="Helical" evidence="10">
    <location>
        <begin position="134"/>
        <end position="154"/>
    </location>
</feature>
<dbReference type="NCBIfam" id="TIGR01695">
    <property type="entry name" value="murJ_mviN"/>
    <property type="match status" value="1"/>
</dbReference>
<keyword evidence="3 10" id="KW-0812">Transmembrane</keyword>
<evidence type="ECO:0000256" key="11">
    <source>
        <dbReference type="PIRNR" id="PIRNR002869"/>
    </source>
</evidence>
<dbReference type="Pfam" id="PF03023">
    <property type="entry name" value="MurJ"/>
    <property type="match status" value="1"/>
</dbReference>
<protein>
    <recommendedName>
        <fullName evidence="10">Probable lipid II flippase MurJ</fullName>
    </recommendedName>
</protein>
<name>A0ABU0YJ51_9PROT</name>
<feature type="transmembrane region" description="Helical" evidence="10">
    <location>
        <begin position="90"/>
        <end position="114"/>
    </location>
</feature>
<feature type="transmembrane region" description="Helical" evidence="10">
    <location>
        <begin position="477"/>
        <end position="504"/>
    </location>
</feature>
<comment type="subcellular location">
    <subcellularLocation>
        <location evidence="10">Cell inner membrane</location>
        <topology evidence="10">Multi-pass membrane protein</topology>
    </subcellularLocation>
    <subcellularLocation>
        <location evidence="1">Cell membrane</location>
        <topology evidence="1">Multi-pass membrane protein</topology>
    </subcellularLocation>
</comment>
<dbReference type="InterPro" id="IPR004268">
    <property type="entry name" value="MurJ"/>
</dbReference>
<dbReference type="PIRSF" id="PIRSF002869">
    <property type="entry name" value="MviN"/>
    <property type="match status" value="1"/>
</dbReference>
<comment type="similarity">
    <text evidence="9 10 11">Belongs to the MurJ/MviN family.</text>
</comment>
<dbReference type="PANTHER" id="PTHR47019">
    <property type="entry name" value="LIPID II FLIPPASE MURJ"/>
    <property type="match status" value="1"/>
</dbReference>
<evidence type="ECO:0000256" key="4">
    <source>
        <dbReference type="ARBA" id="ARBA00022960"/>
    </source>
</evidence>
<dbReference type="EMBL" id="JAUYVI010000001">
    <property type="protein sequence ID" value="MDQ7246758.1"/>
    <property type="molecule type" value="Genomic_DNA"/>
</dbReference>
<keyword evidence="2 10" id="KW-1003">Cell membrane</keyword>
<sequence>MFSLKSVATVGGLTLASRALGFLREVLIARLIGTSPVAEAFFVAMRLPNLFRQLFAEGAFNSAFVPMFARQLEEGGPKAAKLFAEHVLGVLLMVLLLLTMVAELAMPFLIRVFAPGFHEYPEKFQLAVLYTQITFPYLVFMSLGALQGGILNAFGRFADAAAAPILLNVVLIVVLFGVVPYTGHTGEVLSIAVTVAGVFQFLWLAISCRRLGMHLRLPIPRFGPDVKRMLVLMVPGLIGGGVNQINLTVATILATLQPQAVGYLYYSDRLYQLPLALIGSAIGVVLLPSLTRALRGPNPEEGMRIHNRAIEMGFFLSLAATVALAVAAKPMITVLYQRGAFTPDDTMKVAAALTAISLGLPAYILNKALTPGFLAREDTMTPFRFAMIGVGADIAISLVLFHFIGYVGIALGTACAAWVNCALLYFTLRRRGLLVIDGKLKRTLPRLFLAAAGLGLALWFGIKPLEPYLADGEVVRALALGVLVASGLGVYLILVIATGAIQLADLKRFLRRG</sequence>
<accession>A0ABU0YJ51</accession>
<evidence type="ECO:0000256" key="6">
    <source>
        <dbReference type="ARBA" id="ARBA00022989"/>
    </source>
</evidence>
<keyword evidence="10 11" id="KW-0813">Transport</keyword>
<keyword evidence="13" id="KW-1185">Reference proteome</keyword>
<dbReference type="PANTHER" id="PTHR47019:SF1">
    <property type="entry name" value="LIPID II FLIPPASE MURJ"/>
    <property type="match status" value="1"/>
</dbReference>
<feature type="transmembrane region" description="Helical" evidence="10">
    <location>
        <begin position="314"/>
        <end position="336"/>
    </location>
</feature>
<keyword evidence="5 10" id="KW-0573">Peptidoglycan synthesis</keyword>
<keyword evidence="10 11" id="KW-0961">Cell wall biogenesis/degradation</keyword>
<comment type="function">
    <text evidence="8 10 11">Involved in peptidoglycan biosynthesis. Transports lipid-linked peptidoglycan precursors from the inner to the outer leaflet of the cytoplasmic membrane.</text>
</comment>
<reference evidence="13" key="1">
    <citation type="submission" date="2023-08" db="EMBL/GenBank/DDBJ databases">
        <title>Rhodospirillaceae gen. nov., a novel taxon isolated from the Yangtze River Yuezi River estuary sludge.</title>
        <authorList>
            <person name="Ruan L."/>
        </authorList>
    </citation>
    <scope>NUCLEOTIDE SEQUENCE [LARGE SCALE GENOMIC DNA]</scope>
    <source>
        <strain evidence="13">R-7</strain>
    </source>
</reference>
<evidence type="ECO:0000256" key="2">
    <source>
        <dbReference type="ARBA" id="ARBA00022475"/>
    </source>
</evidence>
<dbReference type="InterPro" id="IPR051050">
    <property type="entry name" value="Lipid_II_flippase_MurJ/MviN"/>
</dbReference>
<evidence type="ECO:0000256" key="3">
    <source>
        <dbReference type="ARBA" id="ARBA00022692"/>
    </source>
</evidence>
<keyword evidence="6 10" id="KW-1133">Transmembrane helix</keyword>
<comment type="pathway">
    <text evidence="10">Cell wall biogenesis; peptidoglycan biosynthesis.</text>
</comment>
<feature type="transmembrane region" description="Helical" evidence="10">
    <location>
        <begin position="348"/>
        <end position="365"/>
    </location>
</feature>
<feature type="transmembrane region" description="Helical" evidence="10">
    <location>
        <begin position="229"/>
        <end position="253"/>
    </location>
</feature>
<evidence type="ECO:0000256" key="7">
    <source>
        <dbReference type="ARBA" id="ARBA00023136"/>
    </source>
</evidence>
<evidence type="ECO:0000256" key="9">
    <source>
        <dbReference type="ARBA" id="ARBA00061532"/>
    </source>
</evidence>
<evidence type="ECO:0000256" key="8">
    <source>
        <dbReference type="ARBA" id="ARBA00060041"/>
    </source>
</evidence>
<proteinExistence type="inferred from homology"/>
<dbReference type="PRINTS" id="PR01806">
    <property type="entry name" value="VIRFACTRMVIN"/>
</dbReference>
<feature type="transmembrane region" description="Helical" evidence="10">
    <location>
        <begin position="273"/>
        <end position="294"/>
    </location>
</feature>
<keyword evidence="7 10" id="KW-0472">Membrane</keyword>
<feature type="transmembrane region" description="Helical" evidence="10">
    <location>
        <begin position="188"/>
        <end position="208"/>
    </location>
</feature>
<feature type="transmembrane region" description="Helical" evidence="10">
    <location>
        <begin position="385"/>
        <end position="403"/>
    </location>
</feature>
<dbReference type="RefSeq" id="WP_379954153.1">
    <property type="nucleotide sequence ID" value="NZ_JAUYVI010000001.1"/>
</dbReference>
<evidence type="ECO:0000313" key="13">
    <source>
        <dbReference type="Proteomes" id="UP001230156"/>
    </source>
</evidence>
<evidence type="ECO:0000256" key="10">
    <source>
        <dbReference type="HAMAP-Rule" id="MF_02078"/>
    </source>
</evidence>
<keyword evidence="4 10" id="KW-0133">Cell shape</keyword>
<feature type="transmembrane region" description="Helical" evidence="10">
    <location>
        <begin position="447"/>
        <end position="465"/>
    </location>
</feature>
<comment type="caution">
    <text evidence="12">The sequence shown here is derived from an EMBL/GenBank/DDBJ whole genome shotgun (WGS) entry which is preliminary data.</text>
</comment>
<evidence type="ECO:0000256" key="1">
    <source>
        <dbReference type="ARBA" id="ARBA00004651"/>
    </source>
</evidence>
<dbReference type="HAMAP" id="MF_02078">
    <property type="entry name" value="MurJ_MviN"/>
    <property type="match status" value="1"/>
</dbReference>
<keyword evidence="10" id="KW-0997">Cell inner membrane</keyword>
<feature type="transmembrane region" description="Helical" evidence="10">
    <location>
        <begin position="161"/>
        <end position="182"/>
    </location>
</feature>
<feature type="transmembrane region" description="Helical" evidence="10">
    <location>
        <begin position="409"/>
        <end position="426"/>
    </location>
</feature>
<evidence type="ECO:0000256" key="5">
    <source>
        <dbReference type="ARBA" id="ARBA00022984"/>
    </source>
</evidence>
<evidence type="ECO:0000313" key="12">
    <source>
        <dbReference type="EMBL" id="MDQ7246758.1"/>
    </source>
</evidence>
<dbReference type="Proteomes" id="UP001230156">
    <property type="component" value="Unassembled WGS sequence"/>
</dbReference>
<dbReference type="CDD" id="cd13123">
    <property type="entry name" value="MATE_MurJ_like"/>
    <property type="match status" value="1"/>
</dbReference>
<organism evidence="12 13">
    <name type="scientific">Dongia sedimenti</name>
    <dbReference type="NCBI Taxonomy" id="3064282"/>
    <lineage>
        <taxon>Bacteria</taxon>
        <taxon>Pseudomonadati</taxon>
        <taxon>Pseudomonadota</taxon>
        <taxon>Alphaproteobacteria</taxon>
        <taxon>Rhodospirillales</taxon>
        <taxon>Dongiaceae</taxon>
        <taxon>Dongia</taxon>
    </lineage>
</organism>